<keyword evidence="1" id="KW-1133">Transmembrane helix</keyword>
<reference evidence="2 3" key="1">
    <citation type="submission" date="2018-07" db="EMBL/GenBank/DDBJ databases">
        <title>Genome sequencing of Runella.</title>
        <authorList>
            <person name="Baek M.-G."/>
            <person name="Yi H."/>
        </authorList>
    </citation>
    <scope>NUCLEOTIDE SEQUENCE [LARGE SCALE GENOMIC DNA]</scope>
    <source>
        <strain evidence="2 3">HYN0085</strain>
    </source>
</reference>
<proteinExistence type="predicted"/>
<accession>A0A344TE78</accession>
<evidence type="ECO:0000313" key="3">
    <source>
        <dbReference type="Proteomes" id="UP000251993"/>
    </source>
</evidence>
<feature type="transmembrane region" description="Helical" evidence="1">
    <location>
        <begin position="6"/>
        <end position="28"/>
    </location>
</feature>
<dbReference type="OrthoDB" id="268656at2"/>
<name>A0A344TE78_9BACT</name>
<dbReference type="RefSeq" id="WP_114065736.1">
    <property type="nucleotide sequence ID" value="NZ_CP030850.1"/>
</dbReference>
<dbReference type="EMBL" id="CP030850">
    <property type="protein sequence ID" value="AXE16949.1"/>
    <property type="molecule type" value="Genomic_DNA"/>
</dbReference>
<organism evidence="2 3">
    <name type="scientific">Runella rosea</name>
    <dbReference type="NCBI Taxonomy" id="2259595"/>
    <lineage>
        <taxon>Bacteria</taxon>
        <taxon>Pseudomonadati</taxon>
        <taxon>Bacteroidota</taxon>
        <taxon>Cytophagia</taxon>
        <taxon>Cytophagales</taxon>
        <taxon>Spirosomataceae</taxon>
        <taxon>Runella</taxon>
    </lineage>
</organism>
<gene>
    <name evidence="2" type="ORF">DR864_03985</name>
</gene>
<evidence type="ECO:0000256" key="1">
    <source>
        <dbReference type="SAM" id="Phobius"/>
    </source>
</evidence>
<sequence length="174" mass="20878">MDSLEILQKIGASIFIVLMSILLLFWCLPEGYFFRQILHNYFSKYICWAGLDNYWALFAPQPVSKNFLIGFEIEFTDGTIQPWKLPEYTLKNDYQWAPHFRFIKMHNQLLSQKDDVPKEAVCNFILREYHKTNTSSKTPVKVHIIRFYEPQKPQQRAMFPWLSQRVFTYELPQQ</sequence>
<dbReference type="AlphaFoldDB" id="A0A344TE78"/>
<keyword evidence="1" id="KW-0812">Transmembrane</keyword>
<keyword evidence="3" id="KW-1185">Reference proteome</keyword>
<keyword evidence="1" id="KW-0472">Membrane</keyword>
<dbReference type="KEGG" id="run:DR864_03985"/>
<protein>
    <submittedName>
        <fullName evidence="2">Uncharacterized protein</fullName>
    </submittedName>
</protein>
<dbReference type="Proteomes" id="UP000251993">
    <property type="component" value="Chromosome"/>
</dbReference>
<evidence type="ECO:0000313" key="2">
    <source>
        <dbReference type="EMBL" id="AXE16949.1"/>
    </source>
</evidence>